<feature type="domain" description="Cysteine/serine-rich nuclear protein N-terminal" evidence="1">
    <location>
        <begin position="70"/>
        <end position="164"/>
    </location>
</feature>
<dbReference type="AlphaFoldDB" id="A0A0V1E7G2"/>
<evidence type="ECO:0000313" key="2">
    <source>
        <dbReference type="EMBL" id="KRY69266.1"/>
    </source>
</evidence>
<dbReference type="Proteomes" id="UP000054632">
    <property type="component" value="Unassembled WGS sequence"/>
</dbReference>
<sequence length="336" mass="37735">LEMDSSQLPSLTSPLAKRSRKSSRHVQFGEVKIYKFGRAQGLCTVPEGGLALGIEDCCFEVETKELSDEVILNNSCHAQPRKYTLSERREMLNTAEVSIDNDAIDEALRIARSRVAIGCQCKRGQCNTSRCGCFKNNISCYWLADESVCCCSEKCANPNGRQTYKYPHEEMMKLINKHNAELFSAENYSADSSSLQDKLNARSRPYFFLKKIASPQLLSHLLIPLKDYLGDALFHSTNSSSDKIPVKLSPVKQLSIKKEKVLDPDGAPVSNFPTKQSFNKVAQRQRKAKQTNSYRSQLHHLPRVSFSELHSVVTKKHITKEPSLLQPSTSLYGITV</sequence>
<name>A0A0V1E7G2_TRIPS</name>
<dbReference type="InterPro" id="IPR031972">
    <property type="entry name" value="CSRNP_N"/>
</dbReference>
<protein>
    <recommendedName>
        <fullName evidence="1">Cysteine/serine-rich nuclear protein N-terminal domain-containing protein</fullName>
    </recommendedName>
</protein>
<comment type="caution">
    <text evidence="2">The sequence shown here is derived from an EMBL/GenBank/DDBJ whole genome shotgun (WGS) entry which is preliminary data.</text>
</comment>
<evidence type="ECO:0000259" key="1">
    <source>
        <dbReference type="Pfam" id="PF16019"/>
    </source>
</evidence>
<accession>A0A0V1E7G2</accession>
<dbReference type="Pfam" id="PF16019">
    <property type="entry name" value="CSRNP_N"/>
    <property type="match status" value="1"/>
</dbReference>
<organism evidence="2 3">
    <name type="scientific">Trichinella pseudospiralis</name>
    <name type="common">Parasitic roundworm</name>
    <dbReference type="NCBI Taxonomy" id="6337"/>
    <lineage>
        <taxon>Eukaryota</taxon>
        <taxon>Metazoa</taxon>
        <taxon>Ecdysozoa</taxon>
        <taxon>Nematoda</taxon>
        <taxon>Enoplea</taxon>
        <taxon>Dorylaimia</taxon>
        <taxon>Trichinellida</taxon>
        <taxon>Trichinellidae</taxon>
        <taxon>Trichinella</taxon>
    </lineage>
</organism>
<feature type="non-terminal residue" evidence="2">
    <location>
        <position position="1"/>
    </location>
</feature>
<gene>
    <name evidence="2" type="ORF">T4A_9150</name>
</gene>
<dbReference type="EMBL" id="JYDR01000094">
    <property type="protein sequence ID" value="KRY69266.1"/>
    <property type="molecule type" value="Genomic_DNA"/>
</dbReference>
<evidence type="ECO:0000313" key="3">
    <source>
        <dbReference type="Proteomes" id="UP000054632"/>
    </source>
</evidence>
<reference evidence="2 3" key="1">
    <citation type="submission" date="2015-01" db="EMBL/GenBank/DDBJ databases">
        <title>Evolution of Trichinella species and genotypes.</title>
        <authorList>
            <person name="Korhonen P.K."/>
            <person name="Edoardo P."/>
            <person name="Giuseppe L.R."/>
            <person name="Gasser R.B."/>
        </authorList>
    </citation>
    <scope>NUCLEOTIDE SEQUENCE [LARGE SCALE GENOMIC DNA]</scope>
    <source>
        <strain evidence="2">ISS13</strain>
    </source>
</reference>
<proteinExistence type="predicted"/>